<keyword evidence="2" id="KW-0175">Coiled coil</keyword>
<dbReference type="PANTHER" id="PTHR19863:SF5">
    <property type="entry name" value="WD REPEAT-CONTAINING PROTEIN 47"/>
    <property type="match status" value="1"/>
</dbReference>
<feature type="compositionally biased region" description="Polar residues" evidence="3">
    <location>
        <begin position="551"/>
        <end position="570"/>
    </location>
</feature>
<dbReference type="InterPro" id="IPR040067">
    <property type="entry name" value="WDR47"/>
</dbReference>
<keyword evidence="1" id="KW-0853">WD repeat</keyword>
<comment type="caution">
    <text evidence="5">The sequence shown here is derived from an EMBL/GenBank/DDBJ whole genome shotgun (WGS) entry which is preliminary data.</text>
</comment>
<accession>A0A7J7KH37</accession>
<dbReference type="EMBL" id="VXIV02000607">
    <property type="protein sequence ID" value="KAF6037194.1"/>
    <property type="molecule type" value="Genomic_DNA"/>
</dbReference>
<evidence type="ECO:0000256" key="3">
    <source>
        <dbReference type="SAM" id="MobiDB-lite"/>
    </source>
</evidence>
<dbReference type="SMART" id="SM00668">
    <property type="entry name" value="CTLH"/>
    <property type="match status" value="1"/>
</dbReference>
<feature type="compositionally biased region" description="Polar residues" evidence="3">
    <location>
        <begin position="348"/>
        <end position="360"/>
    </location>
</feature>
<evidence type="ECO:0000256" key="1">
    <source>
        <dbReference type="PROSITE-ProRule" id="PRU00221"/>
    </source>
</evidence>
<proteinExistence type="predicted"/>
<dbReference type="InterPro" id="IPR015943">
    <property type="entry name" value="WD40/YVTN_repeat-like_dom_sf"/>
</dbReference>
<feature type="repeat" description="WD" evidence="1">
    <location>
        <begin position="752"/>
        <end position="793"/>
    </location>
</feature>
<gene>
    <name evidence="5" type="ORF">EB796_004498</name>
</gene>
<feature type="compositionally biased region" description="Basic and acidic residues" evidence="3">
    <location>
        <begin position="362"/>
        <end position="371"/>
    </location>
</feature>
<name>A0A7J7KH37_BUGNE</name>
<reference evidence="5" key="1">
    <citation type="submission" date="2020-06" db="EMBL/GenBank/DDBJ databases">
        <title>Draft genome of Bugula neritina, a colonial animal packing powerful symbionts and potential medicines.</title>
        <authorList>
            <person name="Rayko M."/>
        </authorList>
    </citation>
    <scope>NUCLEOTIDE SEQUENCE [LARGE SCALE GENOMIC DNA]</scope>
    <source>
        <strain evidence="5">Kwan_BN1</strain>
    </source>
</reference>
<dbReference type="Pfam" id="PF00400">
    <property type="entry name" value="WD40"/>
    <property type="match status" value="4"/>
</dbReference>
<dbReference type="AlphaFoldDB" id="A0A7J7KH37"/>
<feature type="coiled-coil region" evidence="2">
    <location>
        <begin position="500"/>
        <end position="527"/>
    </location>
</feature>
<protein>
    <submittedName>
        <fullName evidence="5">Aats-val</fullName>
    </submittedName>
</protein>
<evidence type="ECO:0000313" key="5">
    <source>
        <dbReference type="EMBL" id="KAF6037194.1"/>
    </source>
</evidence>
<evidence type="ECO:0000256" key="2">
    <source>
        <dbReference type="SAM" id="Coils"/>
    </source>
</evidence>
<dbReference type="PANTHER" id="PTHR19863">
    <property type="entry name" value="NEMITIN (NEURONAL ENRICHED MAP INTERACTING PROTEIN) HOMOLOG"/>
    <property type="match status" value="1"/>
</dbReference>
<sequence>MCLERETGIINGVYSDDGLFLRQLILDGHWDDTLEFMQPLEGIEGYNKKKCHYLVYKHKYLELLCIKHDPGPLQNHEFTLDEVISCLTELEALCEDRKEYDNLCFLLTLPTITADKEYRDWNPSSARLNCFNELYPLVKKFVGLEKRPPPHSFAKHDRLLNLVTKGILYEMCVQLCTSRACGSADTVTANHTLGGSPCSDADLSLVSWLQKVPAGTFACPFEKKSLKLKVDRLEKPTLEAVWGEQLLSTPIKPKQFPHTSIPARTRSSQLISQSMMAMYDGLSSNLHMPHSLRGSMSDPRTRYMSGAPLLSRSYAHSPTTKFLLTNSLRSERKSNPMNQSVERLFSGSGRSTPRPLNTSPLLKEEAKKNSRPEVISPPPPATEVTPLTPTNPKPSFGASHASVQSSTQLKSQTSHSNQRNSNSKSEVETTSASQPSHGGSQKPDLLQHSARAQASFHQSVKTEPFTPPKAAAVVYMLNILACVLVLVAGLSQAPLDTSSVASSQDLYMQFQEQKRKIEEELRLMEQRDLQWKEIQSETGYDRRDAVPALNLGSSHNDLSQTPANTSQQAPVMVSQQAPVSDMSDDISLEVELPDQQITIKQFVAVETLEEQAPVRAVAFHPSGECYAVGSNTKILRVCQFPDMSKVTVSYNMSPRKPKILAKKVKHHQGSIYCVSWNTLGTVIATGSNDHTVKCIQWLSDQSVFGSEKSLSVHDGTVRDVSFLSTDQLLSAGAGDCTVCLTDIASGSVVRRYKGHSGHVLTLFPHKESQKFVSGGQDRKALMWDTRMSVPVQTFQTAGSLADSAFASVALDPSPRVLASGHDNCYCSLYDLRQGRLLQAWKPHTDEVRSARFNNDATYFLTGSYDTTVKLMDMQASRLLFAVGYNLRLKQLKKVVAL</sequence>
<dbReference type="PROSITE" id="PS50082">
    <property type="entry name" value="WD_REPEATS_2"/>
    <property type="match status" value="3"/>
</dbReference>
<dbReference type="InterPro" id="IPR001680">
    <property type="entry name" value="WD40_rpt"/>
</dbReference>
<feature type="compositionally biased region" description="Polar residues" evidence="3">
    <location>
        <begin position="401"/>
        <end position="439"/>
    </location>
</feature>
<dbReference type="Gene3D" id="2.130.10.10">
    <property type="entry name" value="YVTN repeat-like/Quinoprotein amine dehydrogenase"/>
    <property type="match status" value="2"/>
</dbReference>
<dbReference type="OrthoDB" id="187712at2759"/>
<dbReference type="SMART" id="SM00320">
    <property type="entry name" value="WD40"/>
    <property type="match status" value="6"/>
</dbReference>
<dbReference type="Pfam" id="PF25602">
    <property type="entry name" value="WDR47_COR"/>
    <property type="match status" value="1"/>
</dbReference>
<feature type="region of interest" description="Disordered" evidence="3">
    <location>
        <begin position="547"/>
        <end position="570"/>
    </location>
</feature>
<dbReference type="CDD" id="cd00200">
    <property type="entry name" value="WD40"/>
    <property type="match status" value="1"/>
</dbReference>
<dbReference type="InterPro" id="IPR006595">
    <property type="entry name" value="CTLH_C"/>
</dbReference>
<dbReference type="SUPFAM" id="SSF50978">
    <property type="entry name" value="WD40 repeat-like"/>
    <property type="match status" value="1"/>
</dbReference>
<feature type="repeat" description="WD" evidence="1">
    <location>
        <begin position="664"/>
        <end position="693"/>
    </location>
</feature>
<keyword evidence="6" id="KW-1185">Reference proteome</keyword>
<evidence type="ECO:0000259" key="4">
    <source>
        <dbReference type="PROSITE" id="PS50897"/>
    </source>
</evidence>
<feature type="repeat" description="WD" evidence="1">
    <location>
        <begin position="840"/>
        <end position="881"/>
    </location>
</feature>
<organism evidence="5 6">
    <name type="scientific">Bugula neritina</name>
    <name type="common">Brown bryozoan</name>
    <name type="synonym">Sertularia neritina</name>
    <dbReference type="NCBI Taxonomy" id="10212"/>
    <lineage>
        <taxon>Eukaryota</taxon>
        <taxon>Metazoa</taxon>
        <taxon>Spiralia</taxon>
        <taxon>Lophotrochozoa</taxon>
        <taxon>Bryozoa</taxon>
        <taxon>Gymnolaemata</taxon>
        <taxon>Cheilostomatida</taxon>
        <taxon>Flustrina</taxon>
        <taxon>Buguloidea</taxon>
        <taxon>Bugulidae</taxon>
        <taxon>Bugula</taxon>
    </lineage>
</organism>
<dbReference type="InterPro" id="IPR036322">
    <property type="entry name" value="WD40_repeat_dom_sf"/>
</dbReference>
<dbReference type="PROSITE" id="PS50294">
    <property type="entry name" value="WD_REPEATS_REGION"/>
    <property type="match status" value="1"/>
</dbReference>
<feature type="domain" description="CTLH" evidence="4">
    <location>
        <begin position="14"/>
        <end position="71"/>
    </location>
</feature>
<dbReference type="Proteomes" id="UP000593567">
    <property type="component" value="Unassembled WGS sequence"/>
</dbReference>
<evidence type="ECO:0000313" key="6">
    <source>
        <dbReference type="Proteomes" id="UP000593567"/>
    </source>
</evidence>
<dbReference type="PROSITE" id="PS50897">
    <property type="entry name" value="CTLH"/>
    <property type="match status" value="1"/>
</dbReference>
<dbReference type="InterPro" id="IPR057749">
    <property type="entry name" value="WDR47_COR"/>
</dbReference>
<feature type="region of interest" description="Disordered" evidence="3">
    <location>
        <begin position="326"/>
        <end position="444"/>
    </location>
</feature>